<keyword evidence="8" id="KW-1185">Reference proteome</keyword>
<feature type="transmembrane region" description="Helical" evidence="5">
    <location>
        <begin position="249"/>
        <end position="271"/>
    </location>
</feature>
<proteinExistence type="inferred from homology"/>
<keyword evidence="4 5" id="KW-0472">Membrane</keyword>
<dbReference type="PANTHER" id="PTHR43470:SF3">
    <property type="entry name" value="PHOSPHATE TRANSPORT SYSTEM PERMEASE PROTEIN PSTA-RELATED"/>
    <property type="match status" value="1"/>
</dbReference>
<dbReference type="PATRIC" id="fig|1503.3.peg.557"/>
<comment type="caution">
    <text evidence="7">The sequence shown here is derived from an EMBL/GenBank/DDBJ whole genome shotgun (WGS) entry which is preliminary data.</text>
</comment>
<dbReference type="PANTHER" id="PTHR43470">
    <property type="entry name" value="PHOSPHATE TRANSPORT SYSTEM PERMEASE PROTEIN PSTA-RELATED"/>
    <property type="match status" value="1"/>
</dbReference>
<sequence length="277" mass="30108">MREKKKDLLIRIWLGVSIVSSTFLVLYILGYIFKNGFEAISLDFIFNSPKGIPIGAEGGIFPAIVGSIILTIFASLFASILGISTAIYNTFYCKNEKRKSFICMIVQCISGIPSIVLGLFGYTLLVLYLDFGRSVLSAGITLGIMIFPFIEVRIEKILQETDSNIISSSYALGVSKEYTILKLVLPLCKSEIVSCVLLAGGLAIGATAPIILTGAVISAPVPNSIFSPVMALPFHLYILVNESLSLKNAYGTSLIMIILLLLINFLSIFIVSRRSSK</sequence>
<name>A0A0L0W7W3_GOTPU</name>
<dbReference type="SUPFAM" id="SSF161098">
    <property type="entry name" value="MetI-like"/>
    <property type="match status" value="1"/>
</dbReference>
<evidence type="ECO:0000256" key="2">
    <source>
        <dbReference type="ARBA" id="ARBA00022692"/>
    </source>
</evidence>
<evidence type="ECO:0000313" key="7">
    <source>
        <dbReference type="EMBL" id="KNF07522.1"/>
    </source>
</evidence>
<protein>
    <submittedName>
        <fullName evidence="7">Phosphate ABC transporter permease protein PstA</fullName>
    </submittedName>
</protein>
<comment type="subcellular location">
    <subcellularLocation>
        <location evidence="5">Cell membrane</location>
        <topology evidence="5">Multi-pass membrane protein</topology>
    </subcellularLocation>
    <subcellularLocation>
        <location evidence="1">Membrane</location>
        <topology evidence="1">Multi-pass membrane protein</topology>
    </subcellularLocation>
</comment>
<reference evidence="8" key="1">
    <citation type="submission" date="2015-07" db="EMBL/GenBank/DDBJ databases">
        <title>Draft genome sequence of the purine-degrading Gottschalkia purinilyticum DSM 1384 (formerly Clostridium purinilyticum).</title>
        <authorList>
            <person name="Poehlein A."/>
            <person name="Schiel-Bengelsdorf B."/>
            <person name="Bengelsdorf F.R."/>
            <person name="Daniel R."/>
            <person name="Duerre P."/>
        </authorList>
    </citation>
    <scope>NUCLEOTIDE SEQUENCE [LARGE SCALE GENOMIC DNA]</scope>
    <source>
        <strain evidence="8">DSM 1384</strain>
    </source>
</reference>
<dbReference type="EMBL" id="LGSS01000015">
    <property type="protein sequence ID" value="KNF07522.1"/>
    <property type="molecule type" value="Genomic_DNA"/>
</dbReference>
<evidence type="ECO:0000256" key="1">
    <source>
        <dbReference type="ARBA" id="ARBA00004141"/>
    </source>
</evidence>
<dbReference type="Pfam" id="PF00528">
    <property type="entry name" value="BPD_transp_1"/>
    <property type="match status" value="1"/>
</dbReference>
<dbReference type="PROSITE" id="PS50928">
    <property type="entry name" value="ABC_TM1"/>
    <property type="match status" value="1"/>
</dbReference>
<feature type="transmembrane region" description="Helical" evidence="5">
    <location>
        <begin position="100"/>
        <end position="125"/>
    </location>
</feature>
<comment type="similarity">
    <text evidence="5">Belongs to the binding-protein-dependent transport system permease family.</text>
</comment>
<feature type="transmembrane region" description="Helical" evidence="5">
    <location>
        <begin position="12"/>
        <end position="33"/>
    </location>
</feature>
<gene>
    <name evidence="7" type="primary">pstA2</name>
    <name evidence="7" type="ORF">CLPU_15c00160</name>
</gene>
<evidence type="ECO:0000259" key="6">
    <source>
        <dbReference type="PROSITE" id="PS50928"/>
    </source>
</evidence>
<feature type="transmembrane region" description="Helical" evidence="5">
    <location>
        <begin position="131"/>
        <end position="150"/>
    </location>
</feature>
<dbReference type="InterPro" id="IPR000515">
    <property type="entry name" value="MetI-like"/>
</dbReference>
<keyword evidence="3 5" id="KW-1133">Transmembrane helix</keyword>
<dbReference type="Gene3D" id="1.10.3720.10">
    <property type="entry name" value="MetI-like"/>
    <property type="match status" value="1"/>
</dbReference>
<evidence type="ECO:0000256" key="3">
    <source>
        <dbReference type="ARBA" id="ARBA00022989"/>
    </source>
</evidence>
<evidence type="ECO:0000256" key="5">
    <source>
        <dbReference type="RuleBase" id="RU363032"/>
    </source>
</evidence>
<dbReference type="GO" id="GO:0005886">
    <property type="term" value="C:plasma membrane"/>
    <property type="evidence" value="ECO:0007669"/>
    <property type="project" value="UniProtKB-SubCell"/>
</dbReference>
<dbReference type="GO" id="GO:0055085">
    <property type="term" value="P:transmembrane transport"/>
    <property type="evidence" value="ECO:0007669"/>
    <property type="project" value="InterPro"/>
</dbReference>
<organism evidence="7 8">
    <name type="scientific">Gottschalkia purinilytica</name>
    <name type="common">Clostridium purinilyticum</name>
    <dbReference type="NCBI Taxonomy" id="1503"/>
    <lineage>
        <taxon>Bacteria</taxon>
        <taxon>Bacillati</taxon>
        <taxon>Bacillota</taxon>
        <taxon>Tissierellia</taxon>
        <taxon>Tissierellales</taxon>
        <taxon>Gottschalkiaceae</taxon>
        <taxon>Gottschalkia</taxon>
    </lineage>
</organism>
<accession>A0A0L0W7W3</accession>
<evidence type="ECO:0000313" key="8">
    <source>
        <dbReference type="Proteomes" id="UP000037267"/>
    </source>
</evidence>
<dbReference type="Proteomes" id="UP000037267">
    <property type="component" value="Unassembled WGS sequence"/>
</dbReference>
<dbReference type="CDD" id="cd06261">
    <property type="entry name" value="TM_PBP2"/>
    <property type="match status" value="1"/>
</dbReference>
<keyword evidence="5" id="KW-0813">Transport</keyword>
<feature type="transmembrane region" description="Helical" evidence="5">
    <location>
        <begin position="192"/>
        <end position="217"/>
    </location>
</feature>
<dbReference type="RefSeq" id="WP_050356110.1">
    <property type="nucleotide sequence ID" value="NZ_LGSS01000015.1"/>
</dbReference>
<dbReference type="InterPro" id="IPR035906">
    <property type="entry name" value="MetI-like_sf"/>
</dbReference>
<feature type="transmembrane region" description="Helical" evidence="5">
    <location>
        <begin position="60"/>
        <end position="88"/>
    </location>
</feature>
<dbReference type="OrthoDB" id="9785113at2"/>
<dbReference type="STRING" id="1503.CLPU_15c00160"/>
<dbReference type="AlphaFoldDB" id="A0A0L0W7W3"/>
<evidence type="ECO:0000256" key="4">
    <source>
        <dbReference type="ARBA" id="ARBA00023136"/>
    </source>
</evidence>
<feature type="domain" description="ABC transmembrane type-1" evidence="6">
    <location>
        <begin position="64"/>
        <end position="267"/>
    </location>
</feature>
<keyword evidence="2 5" id="KW-0812">Transmembrane</keyword>